<dbReference type="Gene3D" id="2.60.60.20">
    <property type="entry name" value="PLAT/LH2 domain"/>
    <property type="match status" value="1"/>
</dbReference>
<dbReference type="Pfam" id="PF01477">
    <property type="entry name" value="PLAT"/>
    <property type="match status" value="1"/>
</dbReference>
<dbReference type="InterPro" id="IPR036392">
    <property type="entry name" value="PLAT/LH2_dom_sf"/>
</dbReference>
<dbReference type="GO" id="GO:0016020">
    <property type="term" value="C:membrane"/>
    <property type="evidence" value="ECO:0007669"/>
    <property type="project" value="TreeGrafter"/>
</dbReference>
<comment type="caution">
    <text evidence="3">The sequence shown here is derived from an EMBL/GenBank/DDBJ whole genome shotgun (WGS) entry which is preliminary data.</text>
</comment>
<sequence>MVFSVHNTLKPISMNALGSDREPPAGLVLVSPYQKYQVLDIHTFETTQWNSSILIEFTRINMPLLNYSDDVYLFVAYQRLPGPLEEDHDFMFSLNVTRDLQSFYIASKELTNKTGLYYIGVGIRLDDVSNRTVDYSSISDMKKPWNFVRWLDFDYEPRILTKGCYYFDVEADSFNANRTSSVFSPGDQHVRCESYHLTTFSVGLFSPEIPSDFDYDYVQDMLPDEYMYMLVVETGYRMFATSNSKISFNLTGTSAEEVARCFDNDLDESNGLPFTWGKTTRFLMTTPWSLGDLTYLRLWIGNPGQEHRESWYCNRVIIKDMQTDINYYFPVHNWLGTTNGDGQAERLAEVCNKRRFLDEAMSMHNVGEIISYIAMYTGNWL</sequence>
<gene>
    <name evidence="3" type="ORF">WR25_00454</name>
</gene>
<dbReference type="AlphaFoldDB" id="A0A2A2M238"/>
<dbReference type="STRING" id="2018661.A0A2A2M238"/>
<dbReference type="GO" id="GO:0050982">
    <property type="term" value="P:detection of mechanical stimulus"/>
    <property type="evidence" value="ECO:0007669"/>
    <property type="project" value="TreeGrafter"/>
</dbReference>
<evidence type="ECO:0000256" key="1">
    <source>
        <dbReference type="PROSITE-ProRule" id="PRU00152"/>
    </source>
</evidence>
<name>A0A2A2M238_9BILA</name>
<dbReference type="PROSITE" id="PS50095">
    <property type="entry name" value="PLAT"/>
    <property type="match status" value="1"/>
</dbReference>
<evidence type="ECO:0000313" key="4">
    <source>
        <dbReference type="Proteomes" id="UP000218231"/>
    </source>
</evidence>
<evidence type="ECO:0000313" key="3">
    <source>
        <dbReference type="EMBL" id="PAV92532.1"/>
    </source>
</evidence>
<reference evidence="3 4" key="1">
    <citation type="journal article" date="2017" name="Curr. Biol.">
        <title>Genome architecture and evolution of a unichromosomal asexual nematode.</title>
        <authorList>
            <person name="Fradin H."/>
            <person name="Zegar C."/>
            <person name="Gutwein M."/>
            <person name="Lucas J."/>
            <person name="Kovtun M."/>
            <person name="Corcoran D."/>
            <person name="Baugh L.R."/>
            <person name="Kiontke K."/>
            <person name="Gunsalus K."/>
            <person name="Fitch D.H."/>
            <person name="Piano F."/>
        </authorList>
    </citation>
    <scope>NUCLEOTIDE SEQUENCE [LARGE SCALE GENOMIC DNA]</scope>
    <source>
        <strain evidence="3">PF1309</strain>
    </source>
</reference>
<dbReference type="GO" id="GO:0005262">
    <property type="term" value="F:calcium channel activity"/>
    <property type="evidence" value="ECO:0007669"/>
    <property type="project" value="TreeGrafter"/>
</dbReference>
<dbReference type="EMBL" id="LIAE01006160">
    <property type="protein sequence ID" value="PAV92532.1"/>
    <property type="molecule type" value="Genomic_DNA"/>
</dbReference>
<evidence type="ECO:0000259" key="2">
    <source>
        <dbReference type="PROSITE" id="PS50095"/>
    </source>
</evidence>
<dbReference type="PANTHER" id="PTHR10877">
    <property type="entry name" value="POLYCYSTIN FAMILY MEMBER"/>
    <property type="match status" value="1"/>
</dbReference>
<dbReference type="FunFam" id="2.60.60.20:FF:000027">
    <property type="entry name" value="Protein CBR-LOV-1"/>
    <property type="match status" value="1"/>
</dbReference>
<organism evidence="3 4">
    <name type="scientific">Diploscapter pachys</name>
    <dbReference type="NCBI Taxonomy" id="2018661"/>
    <lineage>
        <taxon>Eukaryota</taxon>
        <taxon>Metazoa</taxon>
        <taxon>Ecdysozoa</taxon>
        <taxon>Nematoda</taxon>
        <taxon>Chromadorea</taxon>
        <taxon>Rhabditida</taxon>
        <taxon>Rhabditina</taxon>
        <taxon>Rhabditomorpha</taxon>
        <taxon>Rhabditoidea</taxon>
        <taxon>Rhabditidae</taxon>
        <taxon>Diploscapter</taxon>
    </lineage>
</organism>
<dbReference type="SMART" id="SM00308">
    <property type="entry name" value="LH2"/>
    <property type="match status" value="1"/>
</dbReference>
<proteinExistence type="predicted"/>
<protein>
    <recommendedName>
        <fullName evidence="2">PLAT domain-containing protein</fullName>
    </recommendedName>
</protein>
<feature type="domain" description="PLAT" evidence="2">
    <location>
        <begin position="226"/>
        <end position="349"/>
    </location>
</feature>
<dbReference type="OrthoDB" id="444119at2759"/>
<dbReference type="SUPFAM" id="SSF49723">
    <property type="entry name" value="Lipase/lipooxygenase domain (PLAT/LH2 domain)"/>
    <property type="match status" value="1"/>
</dbReference>
<dbReference type="Proteomes" id="UP000218231">
    <property type="component" value="Unassembled WGS sequence"/>
</dbReference>
<dbReference type="InterPro" id="IPR051223">
    <property type="entry name" value="Polycystin"/>
</dbReference>
<keyword evidence="4" id="KW-1185">Reference proteome</keyword>
<dbReference type="InterPro" id="IPR001024">
    <property type="entry name" value="PLAT/LH2_dom"/>
</dbReference>
<dbReference type="PANTHER" id="PTHR10877:SF194">
    <property type="entry name" value="LOCATION OF VULVA DEFECTIVE 1"/>
    <property type="match status" value="1"/>
</dbReference>
<accession>A0A2A2M238</accession>
<comment type="caution">
    <text evidence="1">Lacks conserved residue(s) required for the propagation of feature annotation.</text>
</comment>